<reference evidence="7" key="1">
    <citation type="submission" date="2023-07" db="EMBL/GenBank/DDBJ databases">
        <title>draft genome sequence of fig (Ficus carica).</title>
        <authorList>
            <person name="Takahashi T."/>
            <person name="Nishimura K."/>
        </authorList>
    </citation>
    <scope>NUCLEOTIDE SEQUENCE</scope>
</reference>
<dbReference type="PANTHER" id="PTHR12176:SF78">
    <property type="entry name" value="EEF1A LYSINE AND N-TERMINAL METHYLTRANSFERASE"/>
    <property type="match status" value="1"/>
</dbReference>
<comment type="similarity">
    <text evidence="1">Belongs to the methyltransferase superfamily.</text>
</comment>
<dbReference type="Pfam" id="PF08241">
    <property type="entry name" value="Methyltransf_11"/>
    <property type="match status" value="1"/>
</dbReference>
<keyword evidence="8" id="KW-1185">Reference proteome</keyword>
<name>A0AA88DXE3_FICCA</name>
<feature type="domain" description="Methyltransferase type 11" evidence="6">
    <location>
        <begin position="72"/>
        <end position="173"/>
    </location>
</feature>
<dbReference type="PANTHER" id="PTHR12176">
    <property type="entry name" value="SAM-DEPENDENT METHYLTRANSFERASE SUPERFAMILY PROTEIN"/>
    <property type="match status" value="1"/>
</dbReference>
<keyword evidence="2" id="KW-0489">Methyltransferase</keyword>
<dbReference type="CDD" id="cd02440">
    <property type="entry name" value="AdoMet_MTases"/>
    <property type="match status" value="1"/>
</dbReference>
<evidence type="ECO:0000313" key="7">
    <source>
        <dbReference type="EMBL" id="GMN62815.1"/>
    </source>
</evidence>
<evidence type="ECO:0000256" key="3">
    <source>
        <dbReference type="ARBA" id="ARBA00022679"/>
    </source>
</evidence>
<comment type="caution">
    <text evidence="7">The sequence shown here is derived from an EMBL/GenBank/DDBJ whole genome shotgun (WGS) entry which is preliminary data.</text>
</comment>
<dbReference type="GO" id="GO:0008757">
    <property type="term" value="F:S-adenosylmethionine-dependent methyltransferase activity"/>
    <property type="evidence" value="ECO:0007669"/>
    <property type="project" value="InterPro"/>
</dbReference>
<dbReference type="FunFam" id="3.40.50.150:FF:000256">
    <property type="entry name" value="S-adenosyl-L-methionine-dependent methyltransferase superfamily protein"/>
    <property type="match status" value="1"/>
</dbReference>
<evidence type="ECO:0000256" key="5">
    <source>
        <dbReference type="SAM" id="MobiDB-lite"/>
    </source>
</evidence>
<dbReference type="GO" id="GO:0032259">
    <property type="term" value="P:methylation"/>
    <property type="evidence" value="ECO:0007669"/>
    <property type="project" value="UniProtKB-KW"/>
</dbReference>
<dbReference type="SUPFAM" id="SSF53335">
    <property type="entry name" value="S-adenosyl-L-methionine-dependent methyltransferases"/>
    <property type="match status" value="2"/>
</dbReference>
<dbReference type="Proteomes" id="UP001187192">
    <property type="component" value="Unassembled WGS sequence"/>
</dbReference>
<dbReference type="AlphaFoldDB" id="A0AA88DXE3"/>
<evidence type="ECO:0000256" key="1">
    <source>
        <dbReference type="ARBA" id="ARBA00008361"/>
    </source>
</evidence>
<evidence type="ECO:0000256" key="2">
    <source>
        <dbReference type="ARBA" id="ARBA00022603"/>
    </source>
</evidence>
<feature type="region of interest" description="Disordered" evidence="5">
    <location>
        <begin position="467"/>
        <end position="499"/>
    </location>
</feature>
<sequence>MAKKTDPDQFGKLLSTLGDFTSKENWDEFFSIRSSDEPFEWYAEWAELRDPLISQIPVTEPEASSSAQILVPGCGNSRLSEHLYDAGFRGITNIDFSKVVISDMLRRNVRQRPGMRWRVMDMTEMQFEADSFDAVVDKGGLDALMEPELGPDLGNQYLSEVKRVLKSGGKLICLTLAESHVLGVLFSKFRFGWNIKVHAILQKPSSKPSLQTFMVVAEKENSNLLYEITSSFNNSSLVCSGDQACGLFDALENENQFRREHSNDSDVLCSLEDLHLEARQDLAKLIQGRRLQLTLGGQGSSCFTYRAIVLDSQSQSGPFLYHCGVFIVPKTRGREWLFTSKEGQWMVVESSKAARLIMVLLDSSHANASMEDIQKDLSPLVRQLAPGTDDNSAQIPFMTAGDGIKQRNIVHQVTSPLTGPIVVEDVVYENVDGDISRILPSKDLIFRRLVFQRSESLVQSEAVLIREGSPQKTSGGNERKKSNSSSKSKKRGTQKRSDESCNQLKVYHGYLASSYHTGILSGFVLISSYMESVASSNKSVKAVIIGLGAGLLPMFLHGCVPILHIEAVELDPVILNLARGYFGFAEDEHLRVHIADGIKFIREITSSASADEASVHGDVNADRSCTSHEEGRVNKKVDIIIIDVDSADSSSGMTCPAADFVEDSFLQTVKKSLSDGGLFVINLVARSQSIKDNVVSRMKEVFDHLFCLQVEEDVNEVIFGLCSEPSTKEDCFSEASSQLEKLLKLKHPEMSQSIINAAKKIKRLK</sequence>
<keyword evidence="4" id="KW-0511">Multifunctional enzyme</keyword>
<gene>
    <name evidence="7" type="ORF">TIFTF001_031898</name>
</gene>
<proteinExistence type="inferred from homology"/>
<accession>A0AA88DXE3</accession>
<dbReference type="EMBL" id="BTGU01000136">
    <property type="protein sequence ID" value="GMN62815.1"/>
    <property type="molecule type" value="Genomic_DNA"/>
</dbReference>
<dbReference type="InterPro" id="IPR013216">
    <property type="entry name" value="Methyltransf_11"/>
</dbReference>
<dbReference type="Gene3D" id="3.40.50.150">
    <property type="entry name" value="Vaccinia Virus protein VP39"/>
    <property type="match status" value="2"/>
</dbReference>
<dbReference type="InterPro" id="IPR051419">
    <property type="entry name" value="Lys/N-term_MeTrsfase_sf"/>
</dbReference>
<dbReference type="InterPro" id="IPR029063">
    <property type="entry name" value="SAM-dependent_MTases_sf"/>
</dbReference>
<evidence type="ECO:0000256" key="4">
    <source>
        <dbReference type="ARBA" id="ARBA00023268"/>
    </source>
</evidence>
<organism evidence="7 8">
    <name type="scientific">Ficus carica</name>
    <name type="common">Common fig</name>
    <dbReference type="NCBI Taxonomy" id="3494"/>
    <lineage>
        <taxon>Eukaryota</taxon>
        <taxon>Viridiplantae</taxon>
        <taxon>Streptophyta</taxon>
        <taxon>Embryophyta</taxon>
        <taxon>Tracheophyta</taxon>
        <taxon>Spermatophyta</taxon>
        <taxon>Magnoliopsida</taxon>
        <taxon>eudicotyledons</taxon>
        <taxon>Gunneridae</taxon>
        <taxon>Pentapetalae</taxon>
        <taxon>rosids</taxon>
        <taxon>fabids</taxon>
        <taxon>Rosales</taxon>
        <taxon>Moraceae</taxon>
        <taxon>Ficeae</taxon>
        <taxon>Ficus</taxon>
    </lineage>
</organism>
<protein>
    <recommendedName>
        <fullName evidence="6">Methyltransferase type 11 domain-containing protein</fullName>
    </recommendedName>
</protein>
<evidence type="ECO:0000259" key="6">
    <source>
        <dbReference type="Pfam" id="PF08241"/>
    </source>
</evidence>
<keyword evidence="3" id="KW-0808">Transferase</keyword>
<dbReference type="FunFam" id="3.40.50.150:FF:000211">
    <property type="entry name" value="Methyltransferase-like protein 13"/>
    <property type="match status" value="1"/>
</dbReference>
<evidence type="ECO:0000313" key="8">
    <source>
        <dbReference type="Proteomes" id="UP001187192"/>
    </source>
</evidence>